<comment type="function">
    <text evidence="8">Cell division protein that may be involved in stabilizing or promoting the assembly of the division complex.</text>
</comment>
<dbReference type="InterPro" id="IPR026580">
    <property type="entry name" value="DivIB"/>
</dbReference>
<sequence>MEKENVVSLEDRIPKLKQRRKKKANRRAIALLSVFFLLLIFVLYFLSPLSNVNKINIQGNVYTSENIIVESSGLSTDTTIWKVDKEEILERLKQLPEIKEADISIILPNSVQIKVEEYKRLAYLVDGSVYKPILSSGKIMESAEVNVVPVHAPLLFGFGEGKELDSVIAALEELPEEINNAISEIHFNPSETDSYRVKLYMNDGYEVSANSRTLADKLVHYPSIVSQLEPNVKGVIDLEVGSYFRAYESSEPQSE</sequence>
<evidence type="ECO:0000313" key="11">
    <source>
        <dbReference type="Proteomes" id="UP000602076"/>
    </source>
</evidence>
<dbReference type="Gene3D" id="3.40.50.10960">
    <property type="match status" value="1"/>
</dbReference>
<evidence type="ECO:0000256" key="7">
    <source>
        <dbReference type="ARBA" id="ARBA00023306"/>
    </source>
</evidence>
<dbReference type="PANTHER" id="PTHR37820:SF1">
    <property type="entry name" value="CELL DIVISION PROTEIN FTSQ"/>
    <property type="match status" value="1"/>
</dbReference>
<dbReference type="GO" id="GO:0005886">
    <property type="term" value="C:plasma membrane"/>
    <property type="evidence" value="ECO:0007669"/>
    <property type="project" value="UniProtKB-SubCell"/>
</dbReference>
<comment type="subcellular location">
    <subcellularLocation>
        <location evidence="8">Cell membrane</location>
        <topology evidence="8">Single-pass type II membrane protein</topology>
    </subcellularLocation>
    <subcellularLocation>
        <location evidence="1">Membrane</location>
    </subcellularLocation>
    <text evidence="8">Localizes to the division septum.</text>
</comment>
<dbReference type="AlphaFoldDB" id="A0A927H8S6"/>
<feature type="domain" description="POTRA" evidence="9">
    <location>
        <begin position="50"/>
        <end position="118"/>
    </location>
</feature>
<dbReference type="InterPro" id="IPR013685">
    <property type="entry name" value="POTRA_FtsQ_type"/>
</dbReference>
<dbReference type="GO" id="GO:0032153">
    <property type="term" value="C:cell division site"/>
    <property type="evidence" value="ECO:0007669"/>
    <property type="project" value="UniProtKB-UniRule"/>
</dbReference>
<reference evidence="10" key="1">
    <citation type="submission" date="2020-09" db="EMBL/GenBank/DDBJ databases">
        <title>Bacillus faecalis sp. nov., a moderately halophilic bacterium isolated from cow faeces.</title>
        <authorList>
            <person name="Jiang L."/>
            <person name="Lee J."/>
        </authorList>
    </citation>
    <scope>NUCLEOTIDE SEQUENCE</scope>
    <source>
        <strain evidence="10">AGMB 02131</strain>
    </source>
</reference>
<evidence type="ECO:0000256" key="2">
    <source>
        <dbReference type="ARBA" id="ARBA00022475"/>
    </source>
</evidence>
<evidence type="ECO:0000256" key="1">
    <source>
        <dbReference type="ARBA" id="ARBA00004370"/>
    </source>
</evidence>
<dbReference type="Proteomes" id="UP000602076">
    <property type="component" value="Unassembled WGS sequence"/>
</dbReference>
<evidence type="ECO:0000313" key="10">
    <source>
        <dbReference type="EMBL" id="MBD3106820.1"/>
    </source>
</evidence>
<dbReference type="EMBL" id="JACXSI010000001">
    <property type="protein sequence ID" value="MBD3106820.1"/>
    <property type="molecule type" value="Genomic_DNA"/>
</dbReference>
<feature type="transmembrane region" description="Helical" evidence="8">
    <location>
        <begin position="28"/>
        <end position="46"/>
    </location>
</feature>
<evidence type="ECO:0000256" key="6">
    <source>
        <dbReference type="ARBA" id="ARBA00023136"/>
    </source>
</evidence>
<organism evidence="10 11">
    <name type="scientific">Peribacillus faecalis</name>
    <dbReference type="NCBI Taxonomy" id="2772559"/>
    <lineage>
        <taxon>Bacteria</taxon>
        <taxon>Bacillati</taxon>
        <taxon>Bacillota</taxon>
        <taxon>Bacilli</taxon>
        <taxon>Bacillales</taxon>
        <taxon>Bacillaceae</taxon>
        <taxon>Peribacillus</taxon>
    </lineage>
</organism>
<evidence type="ECO:0000256" key="3">
    <source>
        <dbReference type="ARBA" id="ARBA00022618"/>
    </source>
</evidence>
<dbReference type="HAMAP" id="MF_00912">
    <property type="entry name" value="DivIB"/>
    <property type="match status" value="1"/>
</dbReference>
<keyword evidence="2 8" id="KW-1003">Cell membrane</keyword>
<protein>
    <recommendedName>
        <fullName evidence="8">Cell division protein DivIB</fullName>
    </recommendedName>
</protein>
<name>A0A927H8S6_9BACI</name>
<comment type="similarity">
    <text evidence="8">Belongs to the FtsQ/DivIB family. DivIB subfamily.</text>
</comment>
<evidence type="ECO:0000256" key="8">
    <source>
        <dbReference type="HAMAP-Rule" id="MF_00912"/>
    </source>
</evidence>
<evidence type="ECO:0000256" key="4">
    <source>
        <dbReference type="ARBA" id="ARBA00022692"/>
    </source>
</evidence>
<keyword evidence="11" id="KW-1185">Reference proteome</keyword>
<keyword evidence="5 8" id="KW-1133">Transmembrane helix</keyword>
<dbReference type="GO" id="GO:0043093">
    <property type="term" value="P:FtsZ-dependent cytokinesis"/>
    <property type="evidence" value="ECO:0007669"/>
    <property type="project" value="UniProtKB-UniRule"/>
</dbReference>
<dbReference type="RefSeq" id="WP_190996366.1">
    <property type="nucleotide sequence ID" value="NZ_JACXSI010000001.1"/>
</dbReference>
<dbReference type="InterPro" id="IPR034746">
    <property type="entry name" value="POTRA"/>
</dbReference>
<keyword evidence="6 8" id="KW-0472">Membrane</keyword>
<proteinExistence type="inferred from homology"/>
<accession>A0A927H8S6</accession>
<evidence type="ECO:0000256" key="5">
    <source>
        <dbReference type="ARBA" id="ARBA00022989"/>
    </source>
</evidence>
<keyword evidence="7 8" id="KW-0131">Cell cycle</keyword>
<gene>
    <name evidence="8" type="primary">divIB</name>
    <name evidence="10" type="ORF">IEO70_00320</name>
</gene>
<keyword evidence="3 8" id="KW-0132">Cell division</keyword>
<evidence type="ECO:0000259" key="9">
    <source>
        <dbReference type="PROSITE" id="PS51779"/>
    </source>
</evidence>
<keyword evidence="4 8" id="KW-0812">Transmembrane</keyword>
<dbReference type="Pfam" id="PF03799">
    <property type="entry name" value="FtsQ_DivIB_C"/>
    <property type="match status" value="1"/>
</dbReference>
<comment type="caution">
    <text evidence="10">The sequence shown here is derived from an EMBL/GenBank/DDBJ whole genome shotgun (WGS) entry which is preliminary data.</text>
</comment>
<dbReference type="Gene3D" id="3.10.20.310">
    <property type="entry name" value="membrane protein fhac"/>
    <property type="match status" value="1"/>
</dbReference>
<dbReference type="PANTHER" id="PTHR37820">
    <property type="entry name" value="CELL DIVISION PROTEIN DIVIB"/>
    <property type="match status" value="1"/>
</dbReference>
<dbReference type="InterPro" id="IPR050487">
    <property type="entry name" value="FtsQ_DivIB"/>
</dbReference>
<dbReference type="InterPro" id="IPR005548">
    <property type="entry name" value="Cell_div_FtsQ/DivIB_C"/>
</dbReference>
<dbReference type="PROSITE" id="PS51779">
    <property type="entry name" value="POTRA"/>
    <property type="match status" value="1"/>
</dbReference>
<dbReference type="Pfam" id="PF08478">
    <property type="entry name" value="POTRA_1"/>
    <property type="match status" value="1"/>
</dbReference>